<reference evidence="1 2" key="1">
    <citation type="submission" date="2018-07" db="EMBL/GenBank/DDBJ databases">
        <title>Chitinophaga K2CV101002-2 sp. nov., isolated from a monsoon evergreen broad-leaved forest soil.</title>
        <authorList>
            <person name="Lv Y."/>
        </authorList>
    </citation>
    <scope>NUCLEOTIDE SEQUENCE [LARGE SCALE GENOMIC DNA]</scope>
    <source>
        <strain evidence="1 2">GDMCC 1.1288</strain>
    </source>
</reference>
<dbReference type="Proteomes" id="UP000260644">
    <property type="component" value="Unassembled WGS sequence"/>
</dbReference>
<comment type="caution">
    <text evidence="1">The sequence shown here is derived from an EMBL/GenBank/DDBJ whole genome shotgun (WGS) entry which is preliminary data.</text>
</comment>
<evidence type="ECO:0000313" key="2">
    <source>
        <dbReference type="Proteomes" id="UP000260644"/>
    </source>
</evidence>
<evidence type="ECO:0008006" key="3">
    <source>
        <dbReference type="Google" id="ProtNLM"/>
    </source>
</evidence>
<organism evidence="1 2">
    <name type="scientific">Chitinophaga silvatica</name>
    <dbReference type="NCBI Taxonomy" id="2282649"/>
    <lineage>
        <taxon>Bacteria</taxon>
        <taxon>Pseudomonadati</taxon>
        <taxon>Bacteroidota</taxon>
        <taxon>Chitinophagia</taxon>
        <taxon>Chitinophagales</taxon>
        <taxon>Chitinophagaceae</taxon>
        <taxon>Chitinophaga</taxon>
    </lineage>
</organism>
<name>A0A3E1Y710_9BACT</name>
<evidence type="ECO:0000313" key="1">
    <source>
        <dbReference type="EMBL" id="RFS20691.1"/>
    </source>
</evidence>
<gene>
    <name evidence="1" type="ORF">DVR12_19220</name>
</gene>
<accession>A0A3E1Y710</accession>
<dbReference type="EMBL" id="QPMM01000010">
    <property type="protein sequence ID" value="RFS20691.1"/>
    <property type="molecule type" value="Genomic_DNA"/>
</dbReference>
<proteinExistence type="predicted"/>
<dbReference type="RefSeq" id="WP_116977409.1">
    <property type="nucleotide sequence ID" value="NZ_QPMM01000010.1"/>
</dbReference>
<protein>
    <recommendedName>
        <fullName evidence="3">Outer membrane protein beta-barrel domain-containing protein</fullName>
    </recommendedName>
</protein>
<sequence length="181" mass="19804">MKKMLLLLLFLPLFGWAQDSKLINGYGYLMLHDSKFGGGVVGNVNLLNQYLGAGPGVEITSYNGRTLVPVFADVKLKHRWGMVEPFLTGQFGYNAYNATRTDLVAATDGTSKPITFNQSGKFFYGAGGGVSFHLKSVGIFASYIYRGYKYSRPTLVDVDNQAVRFGSQSVSANVFIIGIVF</sequence>
<dbReference type="AlphaFoldDB" id="A0A3E1Y710"/>
<keyword evidence="2" id="KW-1185">Reference proteome</keyword>
<dbReference type="OrthoDB" id="659783at2"/>